<evidence type="ECO:0000313" key="3">
    <source>
        <dbReference type="Proteomes" id="UP001418796"/>
    </source>
</evidence>
<dbReference type="Gene3D" id="2.60.120.10">
    <property type="entry name" value="Jelly Rolls"/>
    <property type="match status" value="1"/>
</dbReference>
<evidence type="ECO:0000313" key="2">
    <source>
        <dbReference type="EMBL" id="MEN0644046.1"/>
    </source>
</evidence>
<name>A0ABU9VJG3_9BACI</name>
<dbReference type="InterPro" id="IPR011051">
    <property type="entry name" value="RmlC_Cupin_sf"/>
</dbReference>
<proteinExistence type="predicted"/>
<dbReference type="EMBL" id="JBCITK010000001">
    <property type="protein sequence ID" value="MEN0644046.1"/>
    <property type="molecule type" value="Genomic_DNA"/>
</dbReference>
<dbReference type="RefSeq" id="WP_343130826.1">
    <property type="nucleotide sequence ID" value="NZ_JBCITK010000001.1"/>
</dbReference>
<evidence type="ECO:0000259" key="1">
    <source>
        <dbReference type="Pfam" id="PF07883"/>
    </source>
</evidence>
<keyword evidence="3" id="KW-1185">Reference proteome</keyword>
<feature type="domain" description="Cupin type-2" evidence="1">
    <location>
        <begin position="49"/>
        <end position="92"/>
    </location>
</feature>
<dbReference type="InterPro" id="IPR013096">
    <property type="entry name" value="Cupin_2"/>
</dbReference>
<dbReference type="SUPFAM" id="SSF51182">
    <property type="entry name" value="RmlC-like cupins"/>
    <property type="match status" value="1"/>
</dbReference>
<sequence length="114" mass="12633">MERIHLSEDRRKPLVEFDSSAFLTRICRTTSETRIGFIQLESNGIIGLHQAIVPQLLLVVSGSGIVESDGKELSIQVGDAVFWESGEWHQTHSSLGMSAIVIESESLNLSLLRK</sequence>
<accession>A0ABU9VJG3</accession>
<organism evidence="2 3">
    <name type="scientific">Alkalicoccobacillus gibsonii</name>
    <dbReference type="NCBI Taxonomy" id="79881"/>
    <lineage>
        <taxon>Bacteria</taxon>
        <taxon>Bacillati</taxon>
        <taxon>Bacillota</taxon>
        <taxon>Bacilli</taxon>
        <taxon>Bacillales</taxon>
        <taxon>Bacillaceae</taxon>
        <taxon>Alkalicoccobacillus</taxon>
    </lineage>
</organism>
<gene>
    <name evidence="2" type="ORF">MKY91_12865</name>
</gene>
<comment type="caution">
    <text evidence="2">The sequence shown here is derived from an EMBL/GenBank/DDBJ whole genome shotgun (WGS) entry which is preliminary data.</text>
</comment>
<dbReference type="Pfam" id="PF07883">
    <property type="entry name" value="Cupin_2"/>
    <property type="match status" value="1"/>
</dbReference>
<dbReference type="Proteomes" id="UP001418796">
    <property type="component" value="Unassembled WGS sequence"/>
</dbReference>
<reference evidence="2 3" key="1">
    <citation type="submission" date="2024-03" db="EMBL/GenBank/DDBJ databases">
        <title>Bacilli Hybrid Assemblies.</title>
        <authorList>
            <person name="Kovac J."/>
        </authorList>
    </citation>
    <scope>NUCLEOTIDE SEQUENCE [LARGE SCALE GENOMIC DNA]</scope>
    <source>
        <strain evidence="2 3">FSL R7-0666</strain>
    </source>
</reference>
<dbReference type="InterPro" id="IPR014710">
    <property type="entry name" value="RmlC-like_jellyroll"/>
</dbReference>
<protein>
    <submittedName>
        <fullName evidence="2">Cupin domain-containing protein</fullName>
    </submittedName>
</protein>